<organism evidence="5 6">
    <name type="scientific">Rhodotorula diobovata</name>
    <dbReference type="NCBI Taxonomy" id="5288"/>
    <lineage>
        <taxon>Eukaryota</taxon>
        <taxon>Fungi</taxon>
        <taxon>Dikarya</taxon>
        <taxon>Basidiomycota</taxon>
        <taxon>Pucciniomycotina</taxon>
        <taxon>Microbotryomycetes</taxon>
        <taxon>Sporidiobolales</taxon>
        <taxon>Sporidiobolaceae</taxon>
        <taxon>Rhodotorula</taxon>
    </lineage>
</organism>
<feature type="region of interest" description="Disordered" evidence="3">
    <location>
        <begin position="1"/>
        <end position="92"/>
    </location>
</feature>
<dbReference type="CDD" id="cd00174">
    <property type="entry name" value="SH3"/>
    <property type="match status" value="1"/>
</dbReference>
<evidence type="ECO:0000256" key="2">
    <source>
        <dbReference type="PROSITE-ProRule" id="PRU00192"/>
    </source>
</evidence>
<dbReference type="PRINTS" id="PR00499">
    <property type="entry name" value="P67PHOX"/>
</dbReference>
<dbReference type="EMBL" id="SOZI01000048">
    <property type="protein sequence ID" value="TNY21221.1"/>
    <property type="molecule type" value="Genomic_DNA"/>
</dbReference>
<dbReference type="Pfam" id="PF00018">
    <property type="entry name" value="SH3_1"/>
    <property type="match status" value="1"/>
</dbReference>
<dbReference type="SUPFAM" id="SSF50044">
    <property type="entry name" value="SH3-domain"/>
    <property type="match status" value="1"/>
</dbReference>
<dbReference type="Gene3D" id="2.30.30.40">
    <property type="entry name" value="SH3 Domains"/>
    <property type="match status" value="1"/>
</dbReference>
<sequence>MPPPRRGINLPVPPRRTDPNAPPASSRNRVAGGFDASSKRALAKALLSSNGPMSREEERKKKEAGPGPLAVAVPRTYNGAPPPRRGAAAAVPSTEERVRALYDYVGTTAEDLSVREGEELVVVERVDADWTRCKSSAGAVGLVPSTYVQSL</sequence>
<dbReference type="InterPro" id="IPR036028">
    <property type="entry name" value="SH3-like_dom_sf"/>
</dbReference>
<feature type="compositionally biased region" description="Low complexity" evidence="3">
    <location>
        <begin position="39"/>
        <end position="49"/>
    </location>
</feature>
<proteinExistence type="predicted"/>
<dbReference type="OrthoDB" id="2529684at2759"/>
<dbReference type="GO" id="GO:0031410">
    <property type="term" value="C:cytoplasmic vesicle"/>
    <property type="evidence" value="ECO:0007669"/>
    <property type="project" value="TreeGrafter"/>
</dbReference>
<evidence type="ECO:0000256" key="1">
    <source>
        <dbReference type="ARBA" id="ARBA00022443"/>
    </source>
</evidence>
<evidence type="ECO:0000259" key="4">
    <source>
        <dbReference type="PROSITE" id="PS50002"/>
    </source>
</evidence>
<comment type="caution">
    <text evidence="5">The sequence shown here is derived from an EMBL/GenBank/DDBJ whole genome shotgun (WGS) entry which is preliminary data.</text>
</comment>
<dbReference type="AlphaFoldDB" id="A0A5C5FZR1"/>
<evidence type="ECO:0000313" key="6">
    <source>
        <dbReference type="Proteomes" id="UP000311382"/>
    </source>
</evidence>
<keyword evidence="6" id="KW-1185">Reference proteome</keyword>
<feature type="domain" description="SH3" evidence="4">
    <location>
        <begin position="93"/>
        <end position="151"/>
    </location>
</feature>
<dbReference type="InterPro" id="IPR047343">
    <property type="entry name" value="RUSC1_2"/>
</dbReference>
<reference evidence="5 6" key="1">
    <citation type="submission" date="2019-03" db="EMBL/GenBank/DDBJ databases">
        <title>Rhodosporidium diobovatum UCD-FST 08-225 genome sequencing, assembly, and annotation.</title>
        <authorList>
            <person name="Fakankun I.U."/>
            <person name="Fristensky B."/>
            <person name="Levin D.B."/>
        </authorList>
    </citation>
    <scope>NUCLEOTIDE SEQUENCE [LARGE SCALE GENOMIC DNA]</scope>
    <source>
        <strain evidence="5 6">UCD-FST 08-225</strain>
    </source>
</reference>
<dbReference type="PROSITE" id="PS50002">
    <property type="entry name" value="SH3"/>
    <property type="match status" value="1"/>
</dbReference>
<evidence type="ECO:0000313" key="5">
    <source>
        <dbReference type="EMBL" id="TNY21221.1"/>
    </source>
</evidence>
<accession>A0A5C5FZR1</accession>
<name>A0A5C5FZR1_9BASI</name>
<dbReference type="STRING" id="5288.A0A5C5FZR1"/>
<protein>
    <submittedName>
        <fullName evidence="5">SH3 domain-containing protein</fullName>
    </submittedName>
</protein>
<dbReference type="PRINTS" id="PR00452">
    <property type="entry name" value="SH3DOMAIN"/>
</dbReference>
<dbReference type="PANTHER" id="PTHR15591:SF16">
    <property type="entry name" value="FARNESYL PYROPHOSPHATE SYNTHASE"/>
    <property type="match status" value="1"/>
</dbReference>
<dbReference type="Proteomes" id="UP000311382">
    <property type="component" value="Unassembled WGS sequence"/>
</dbReference>
<gene>
    <name evidence="5" type="ORF">DMC30DRAFT_210743</name>
</gene>
<dbReference type="SMART" id="SM00326">
    <property type="entry name" value="SH3"/>
    <property type="match status" value="1"/>
</dbReference>
<evidence type="ECO:0000256" key="3">
    <source>
        <dbReference type="SAM" id="MobiDB-lite"/>
    </source>
</evidence>
<dbReference type="InterPro" id="IPR001452">
    <property type="entry name" value="SH3_domain"/>
</dbReference>
<feature type="compositionally biased region" description="Basic and acidic residues" evidence="3">
    <location>
        <begin position="54"/>
        <end position="64"/>
    </location>
</feature>
<dbReference type="PANTHER" id="PTHR15591">
    <property type="entry name" value="RUN AND SH3 DOMAIN CONTAINING"/>
    <property type="match status" value="1"/>
</dbReference>
<keyword evidence="1 2" id="KW-0728">SH3 domain</keyword>